<accession>K7K658</accession>
<reference evidence="1" key="3">
    <citation type="submission" date="2018-07" db="EMBL/GenBank/DDBJ databases">
        <title>WGS assembly of Glycine max.</title>
        <authorList>
            <person name="Schmutz J."/>
            <person name="Cannon S."/>
            <person name="Schlueter J."/>
            <person name="Ma J."/>
            <person name="Mitros T."/>
            <person name="Nelson W."/>
            <person name="Hyten D."/>
            <person name="Song Q."/>
            <person name="Thelen J."/>
            <person name="Cheng J."/>
            <person name="Xu D."/>
            <person name="Hellsten U."/>
            <person name="May G."/>
            <person name="Yu Y."/>
            <person name="Sakurai T."/>
            <person name="Umezawa T."/>
            <person name="Bhattacharyya M."/>
            <person name="Sandhu D."/>
            <person name="Valliyodan B."/>
            <person name="Lindquist E."/>
            <person name="Peto M."/>
            <person name="Grant D."/>
            <person name="Shu S."/>
            <person name="Goodstein D."/>
            <person name="Barry K."/>
            <person name="Futrell-Griggs M."/>
            <person name="Abernathy B."/>
            <person name="Du J."/>
            <person name="Tian Z."/>
            <person name="Zhu L."/>
            <person name="Gill N."/>
            <person name="Joshi T."/>
            <person name="Libault M."/>
            <person name="Sethuraman A."/>
            <person name="Zhang X."/>
            <person name="Shinozaki K."/>
            <person name="Nguyen H."/>
            <person name="Wing R."/>
            <person name="Cregan P."/>
            <person name="Specht J."/>
            <person name="Grimwood J."/>
            <person name="Rokhsar D."/>
            <person name="Stacey G."/>
            <person name="Shoemaker R."/>
            <person name="Jackson S."/>
        </authorList>
    </citation>
    <scope>NUCLEOTIDE SEQUENCE</scope>
    <source>
        <tissue evidence="1">Callus</tissue>
    </source>
</reference>
<keyword evidence="3" id="KW-1185">Reference proteome</keyword>
<evidence type="ECO:0000313" key="2">
    <source>
        <dbReference type="EnsemblPlants" id="KRH69480"/>
    </source>
</evidence>
<gene>
    <name evidence="1" type="ORF">GLYMA_02G030600</name>
</gene>
<reference evidence="1 2" key="1">
    <citation type="journal article" date="2010" name="Nature">
        <title>Genome sequence of the palaeopolyploid soybean.</title>
        <authorList>
            <person name="Schmutz J."/>
            <person name="Cannon S.B."/>
            <person name="Schlueter J."/>
            <person name="Ma J."/>
            <person name="Mitros T."/>
            <person name="Nelson W."/>
            <person name="Hyten D.L."/>
            <person name="Song Q."/>
            <person name="Thelen J.J."/>
            <person name="Cheng J."/>
            <person name="Xu D."/>
            <person name="Hellsten U."/>
            <person name="May G.D."/>
            <person name="Yu Y."/>
            <person name="Sakurai T."/>
            <person name="Umezawa T."/>
            <person name="Bhattacharyya M.K."/>
            <person name="Sandhu D."/>
            <person name="Valliyodan B."/>
            <person name="Lindquist E."/>
            <person name="Peto M."/>
            <person name="Grant D."/>
            <person name="Shu S."/>
            <person name="Goodstein D."/>
            <person name="Barry K."/>
            <person name="Futrell-Griggs M."/>
            <person name="Abernathy B."/>
            <person name="Du J."/>
            <person name="Tian Z."/>
            <person name="Zhu L."/>
            <person name="Gill N."/>
            <person name="Joshi T."/>
            <person name="Libault M."/>
            <person name="Sethuraman A."/>
            <person name="Zhang X.-C."/>
            <person name="Shinozaki K."/>
            <person name="Nguyen H.T."/>
            <person name="Wing R.A."/>
            <person name="Cregan P."/>
            <person name="Specht J."/>
            <person name="Grimwood J."/>
            <person name="Rokhsar D."/>
            <person name="Stacey G."/>
            <person name="Shoemaker R.C."/>
            <person name="Jackson S.A."/>
        </authorList>
    </citation>
    <scope>NUCLEOTIDE SEQUENCE</scope>
    <source>
        <strain evidence="2">cv. Williams 82</strain>
        <tissue evidence="1">Callus</tissue>
    </source>
</reference>
<protein>
    <submittedName>
        <fullName evidence="1 2">Uncharacterized protein</fullName>
    </submittedName>
</protein>
<dbReference type="EnsemblPlants" id="KRH69480">
    <property type="protein sequence ID" value="KRH69480"/>
    <property type="gene ID" value="GLYMA_02G030600"/>
</dbReference>
<evidence type="ECO:0000313" key="1">
    <source>
        <dbReference type="EMBL" id="KRH69480.1"/>
    </source>
</evidence>
<dbReference type="HOGENOM" id="CLU_3000284_0_0_1"/>
<dbReference type="AlphaFoldDB" id="K7K658"/>
<organism evidence="1">
    <name type="scientific">Glycine max</name>
    <name type="common">Soybean</name>
    <name type="synonym">Glycine hispida</name>
    <dbReference type="NCBI Taxonomy" id="3847"/>
    <lineage>
        <taxon>Eukaryota</taxon>
        <taxon>Viridiplantae</taxon>
        <taxon>Streptophyta</taxon>
        <taxon>Embryophyta</taxon>
        <taxon>Tracheophyta</taxon>
        <taxon>Spermatophyta</taxon>
        <taxon>Magnoliopsida</taxon>
        <taxon>eudicotyledons</taxon>
        <taxon>Gunneridae</taxon>
        <taxon>Pentapetalae</taxon>
        <taxon>rosids</taxon>
        <taxon>fabids</taxon>
        <taxon>Fabales</taxon>
        <taxon>Fabaceae</taxon>
        <taxon>Papilionoideae</taxon>
        <taxon>50 kb inversion clade</taxon>
        <taxon>NPAAA clade</taxon>
        <taxon>indigoferoid/millettioid clade</taxon>
        <taxon>Phaseoleae</taxon>
        <taxon>Glycine</taxon>
        <taxon>Glycine subgen. Soja</taxon>
    </lineage>
</organism>
<dbReference type="PaxDb" id="3847-GLYMA02G03510.1"/>
<sequence length="57" mass="6520">MIVGKGRQSQKFIITTREFISNQNQSTTHKKCNREQFATHKSFHGITKSNVNLKGTI</sequence>
<proteinExistence type="predicted"/>
<name>K7K658_SOYBN</name>
<dbReference type="EMBL" id="CM000835">
    <property type="protein sequence ID" value="KRH69480.1"/>
    <property type="molecule type" value="Genomic_DNA"/>
</dbReference>
<dbReference type="Proteomes" id="UP000008827">
    <property type="component" value="Chromosome 2"/>
</dbReference>
<dbReference type="Gramene" id="KRH69480">
    <property type="protein sequence ID" value="KRH69480"/>
    <property type="gene ID" value="GLYMA_02G030600"/>
</dbReference>
<dbReference type="InParanoid" id="K7K658"/>
<evidence type="ECO:0000313" key="3">
    <source>
        <dbReference type="Proteomes" id="UP000008827"/>
    </source>
</evidence>
<reference evidence="2" key="2">
    <citation type="submission" date="2018-02" db="UniProtKB">
        <authorList>
            <consortium name="EnsemblPlants"/>
        </authorList>
    </citation>
    <scope>IDENTIFICATION</scope>
    <source>
        <strain evidence="2">Williams 82</strain>
    </source>
</reference>